<dbReference type="AlphaFoldDB" id="W8Y0V5"/>
<dbReference type="Proteomes" id="UP000030682">
    <property type="component" value="Unassembled WGS sequence"/>
</dbReference>
<proteinExistence type="predicted"/>
<sequence>MIANFDQNQSMLQILFAYVDRLTIGGVPPFTGRHLYVERLY</sequence>
<reference evidence="1" key="2">
    <citation type="submission" date="2014-01" db="EMBL/GenBank/DDBJ databases">
        <authorList>
            <person name="Aslett M."/>
        </authorList>
    </citation>
    <scope>NUCLEOTIDE SEQUENCE [LARGE SCALE GENOMIC DNA]</scope>
    <source>
        <strain evidence="1">DB27</strain>
    </source>
</reference>
<name>W8Y0V5_BACTU</name>
<organism evidence="1">
    <name type="scientific">Bacillus thuringiensis DB27</name>
    <dbReference type="NCBI Taxonomy" id="1431339"/>
    <lineage>
        <taxon>Bacteria</taxon>
        <taxon>Bacillati</taxon>
        <taxon>Bacillota</taxon>
        <taxon>Bacilli</taxon>
        <taxon>Bacillales</taxon>
        <taxon>Bacillaceae</taxon>
        <taxon>Bacillus</taxon>
        <taxon>Bacillus cereus group</taxon>
    </lineage>
</organism>
<accession>W8Y0V5</accession>
<dbReference type="HOGENOM" id="CLU_3266159_0_0_9"/>
<protein>
    <submittedName>
        <fullName evidence="1">Uncharacterized protein</fullName>
    </submittedName>
</protein>
<gene>
    <name evidence="1" type="ORF">BTDB27_001330</name>
</gene>
<evidence type="ECO:0000313" key="1">
    <source>
        <dbReference type="EMBL" id="CDN34988.1"/>
    </source>
</evidence>
<dbReference type="EMBL" id="HG810017">
    <property type="protein sequence ID" value="CDN34988.1"/>
    <property type="molecule type" value="Genomic_DNA"/>
</dbReference>
<reference evidence="1" key="1">
    <citation type="submission" date="2014-01" db="EMBL/GenBank/DDBJ databases">
        <title>Draft genome sequence of highly nematicidal Bacillus thuringiensis DB27.</title>
        <authorList>
            <person name="Iatsenko I."/>
            <person name="Pickard D."/>
            <person name="Corton C."/>
            <person name="Dougan G."/>
            <person name="Sommer R.J."/>
        </authorList>
    </citation>
    <scope>NUCLEOTIDE SEQUENCE [LARGE SCALE GENOMIC DNA]</scope>
    <source>
        <strain evidence="1">DB27</strain>
    </source>
</reference>